<dbReference type="CDD" id="cd01335">
    <property type="entry name" value="Radical_SAM"/>
    <property type="match status" value="1"/>
</dbReference>
<reference evidence="10 11" key="1">
    <citation type="submission" date="2022-11" db="EMBL/GenBank/DDBJ databases">
        <title>Study of microbial diversity in lake waters.</title>
        <authorList>
            <person name="Zhang J."/>
        </authorList>
    </citation>
    <scope>NUCLEOTIDE SEQUENCE [LARGE SCALE GENOMIC DNA]</scope>
    <source>
        <strain evidence="10 11">DT12</strain>
    </source>
</reference>
<dbReference type="PROSITE" id="PS51918">
    <property type="entry name" value="RADICAL_SAM"/>
    <property type="match status" value="1"/>
</dbReference>
<dbReference type="SUPFAM" id="SSF52242">
    <property type="entry name" value="Cobalamin (vitamin B12)-binding domain"/>
    <property type="match status" value="1"/>
</dbReference>
<dbReference type="SMART" id="SM00729">
    <property type="entry name" value="Elp3"/>
    <property type="match status" value="1"/>
</dbReference>
<dbReference type="InterPro" id="IPR034466">
    <property type="entry name" value="Methyltransferase_Class_B"/>
</dbReference>
<dbReference type="EMBL" id="JAPMLT010000004">
    <property type="protein sequence ID" value="MCX7570228.1"/>
    <property type="molecule type" value="Genomic_DNA"/>
</dbReference>
<keyword evidence="3" id="KW-0808">Transferase</keyword>
<dbReference type="SFLD" id="SFLDG01082">
    <property type="entry name" value="B12-binding_domain_containing"/>
    <property type="match status" value="1"/>
</dbReference>
<dbReference type="PANTHER" id="PTHR43409:SF7">
    <property type="entry name" value="BLL1977 PROTEIN"/>
    <property type="match status" value="1"/>
</dbReference>
<dbReference type="InterPro" id="IPR007197">
    <property type="entry name" value="rSAM"/>
</dbReference>
<feature type="domain" description="B12-binding" evidence="8">
    <location>
        <begin position="34"/>
        <end position="169"/>
    </location>
</feature>
<keyword evidence="7" id="KW-0411">Iron-sulfur</keyword>
<dbReference type="SFLD" id="SFLDG01123">
    <property type="entry name" value="methyltransferase_(Class_B)"/>
    <property type="match status" value="1"/>
</dbReference>
<dbReference type="Proteomes" id="UP001208017">
    <property type="component" value="Unassembled WGS sequence"/>
</dbReference>
<evidence type="ECO:0000313" key="10">
    <source>
        <dbReference type="EMBL" id="MCX7570228.1"/>
    </source>
</evidence>
<evidence type="ECO:0000256" key="7">
    <source>
        <dbReference type="ARBA" id="ARBA00023014"/>
    </source>
</evidence>
<dbReference type="Gene3D" id="3.40.50.280">
    <property type="entry name" value="Cobalamin-binding domain"/>
    <property type="match status" value="1"/>
</dbReference>
<sequence length="603" mass="68743">MDAILISPMEVSLRQSPRTFRENNVKDDVDSLTSGPMNQVFVRRYRENLGVSCLAAYLREKGMDVMLFNANIQRMSTQEIVDEVIKQNPLLVGVSCLYDLHAYQAALIIRDLRRAGYQGHITLGGPFGAFTYQYFLAMFPDALDSVVRGEGEKPLYELVSALKNGESWRDIRGVSYLKEPRNIKMNPAGEVESLDNLPNPSRDALDALRKAGIAPRVASLYSSRGCFGRCTYCHAPATAEMVDAKKWRYRPAINVLNEIEYLVNEYGVEYLYFNDDNFMGYGAEAKRRLTELAQGIVDRGIKVHFHGECRVDTKSFLDTEFLELMKKAGFKDVLLGLESGSQTTLNRWRKGTTVNGNLAATKLLTDMGFDVEPAMILVDAYTTLEEFSDTVQFIEEAELHKKGFPMYLFNRLVVFPGAPIEFELMANGVIEYLDPFEIAHDLEDDNGLYEHIRRVSSRPYKIKSQQIAVMWDALIQHTDRLSYLVDEVIPGVLREWRTSLVSPEMSREEKAANKDSYLLFVQQLRRWRKGMGDLSLDLLKTCVKLAGELDPADPNTPSVYHDVFERMIEEFERKCFDSSLEARLSREHQYVGEIAFEEFAVVK</sequence>
<dbReference type="Pfam" id="PF04055">
    <property type="entry name" value="Radical_SAM"/>
    <property type="match status" value="1"/>
</dbReference>
<name>A0ABT3WZZ5_9BACL</name>
<keyword evidence="5" id="KW-0479">Metal-binding</keyword>
<protein>
    <submittedName>
        <fullName evidence="10">Radical SAM protein</fullName>
    </submittedName>
</protein>
<keyword evidence="4" id="KW-0949">S-adenosyl-L-methionine</keyword>
<accession>A0ABT3WZZ5</accession>
<evidence type="ECO:0000313" key="11">
    <source>
        <dbReference type="Proteomes" id="UP001208017"/>
    </source>
</evidence>
<evidence type="ECO:0000256" key="4">
    <source>
        <dbReference type="ARBA" id="ARBA00022691"/>
    </source>
</evidence>
<evidence type="ECO:0000259" key="8">
    <source>
        <dbReference type="PROSITE" id="PS51332"/>
    </source>
</evidence>
<dbReference type="InterPro" id="IPR058240">
    <property type="entry name" value="rSAM_sf"/>
</dbReference>
<dbReference type="Pfam" id="PF02310">
    <property type="entry name" value="B12-binding"/>
    <property type="match status" value="1"/>
</dbReference>
<dbReference type="InterPro" id="IPR023404">
    <property type="entry name" value="rSAM_horseshoe"/>
</dbReference>
<keyword evidence="6" id="KW-0408">Iron</keyword>
<comment type="caution">
    <text evidence="10">The sequence shown here is derived from an EMBL/GenBank/DDBJ whole genome shotgun (WGS) entry which is preliminary data.</text>
</comment>
<dbReference type="SUPFAM" id="SSF102114">
    <property type="entry name" value="Radical SAM enzymes"/>
    <property type="match status" value="1"/>
</dbReference>
<evidence type="ECO:0000256" key="2">
    <source>
        <dbReference type="ARBA" id="ARBA00022603"/>
    </source>
</evidence>
<evidence type="ECO:0000259" key="9">
    <source>
        <dbReference type="PROSITE" id="PS51918"/>
    </source>
</evidence>
<organism evidence="10 11">
    <name type="scientific">Tumebacillus lacus</name>
    <dbReference type="NCBI Taxonomy" id="2995335"/>
    <lineage>
        <taxon>Bacteria</taxon>
        <taxon>Bacillati</taxon>
        <taxon>Bacillota</taxon>
        <taxon>Bacilli</taxon>
        <taxon>Bacillales</taxon>
        <taxon>Alicyclobacillaceae</taxon>
        <taxon>Tumebacillus</taxon>
    </lineage>
</organism>
<feature type="domain" description="Radical SAM core" evidence="9">
    <location>
        <begin position="212"/>
        <end position="453"/>
    </location>
</feature>
<evidence type="ECO:0000256" key="3">
    <source>
        <dbReference type="ARBA" id="ARBA00022679"/>
    </source>
</evidence>
<dbReference type="InterPro" id="IPR006158">
    <property type="entry name" value="Cobalamin-bd"/>
</dbReference>
<dbReference type="PROSITE" id="PS51332">
    <property type="entry name" value="B12_BINDING"/>
    <property type="match status" value="1"/>
</dbReference>
<keyword evidence="2" id="KW-0489">Methyltransferase</keyword>
<comment type="cofactor">
    <cofactor evidence="1">
        <name>[4Fe-4S] cluster</name>
        <dbReference type="ChEBI" id="CHEBI:49883"/>
    </cofactor>
</comment>
<proteinExistence type="predicted"/>
<evidence type="ECO:0000256" key="6">
    <source>
        <dbReference type="ARBA" id="ARBA00023004"/>
    </source>
</evidence>
<evidence type="ECO:0000256" key="5">
    <source>
        <dbReference type="ARBA" id="ARBA00022723"/>
    </source>
</evidence>
<keyword evidence="11" id="KW-1185">Reference proteome</keyword>
<dbReference type="InterPro" id="IPR036724">
    <property type="entry name" value="Cobalamin-bd_sf"/>
</dbReference>
<gene>
    <name evidence="10" type="ORF">OS242_09665</name>
</gene>
<dbReference type="Gene3D" id="3.80.30.20">
    <property type="entry name" value="tm_1862 like domain"/>
    <property type="match status" value="1"/>
</dbReference>
<dbReference type="InterPro" id="IPR006638">
    <property type="entry name" value="Elp3/MiaA/NifB-like_rSAM"/>
</dbReference>
<dbReference type="RefSeq" id="WP_267151479.1">
    <property type="nucleotide sequence ID" value="NZ_JAPMLT010000004.1"/>
</dbReference>
<dbReference type="InterPro" id="IPR051198">
    <property type="entry name" value="BchE-like"/>
</dbReference>
<dbReference type="PANTHER" id="PTHR43409">
    <property type="entry name" value="ANAEROBIC MAGNESIUM-PROTOPORPHYRIN IX MONOMETHYL ESTER CYCLASE-RELATED"/>
    <property type="match status" value="1"/>
</dbReference>
<dbReference type="SFLD" id="SFLDS00029">
    <property type="entry name" value="Radical_SAM"/>
    <property type="match status" value="1"/>
</dbReference>
<evidence type="ECO:0000256" key="1">
    <source>
        <dbReference type="ARBA" id="ARBA00001966"/>
    </source>
</evidence>